<sequence length="207" mass="21558">MARTLAVAVVLALSLLVFLSACPCADARPMSARPVSSGTSALALPPSASEGVAHWRAADAAARAGKWLPYYQYPGGAGVHYHPGYPKYPGYPAEGKPMMWGSGTPPELGAYAASGRQLGKSPYGDETRREQVAMWASLLNPSKGPTTPSSWLPANGGDEPADQARDEPKAYDAAAEGTEMDVPPGGGGVQTGQQPKWGFYPGNKNGK</sequence>
<dbReference type="Gramene" id="TraesCAD_scaffold_082886_01G000200.1">
    <property type="protein sequence ID" value="TraesCAD_scaffold_082886_01G000200.1"/>
    <property type="gene ID" value="TraesCAD_scaffold_082886_01G000200"/>
</dbReference>
<keyword evidence="4" id="KW-1185">Reference proteome</keyword>
<dbReference type="Gramene" id="TraesCLE_scaffold_058564_01G000200.1">
    <property type="protein sequence ID" value="TraesCLE_scaffold_058564_01G000200.1"/>
    <property type="gene ID" value="TraesCLE_scaffold_058564_01G000200"/>
</dbReference>
<reference evidence="3" key="2">
    <citation type="submission" date="2018-10" db="UniProtKB">
        <authorList>
            <consortium name="EnsemblPlants"/>
        </authorList>
    </citation>
    <scope>IDENTIFICATION</scope>
</reference>
<feature type="compositionally biased region" description="Polar residues" evidence="1">
    <location>
        <begin position="139"/>
        <end position="152"/>
    </location>
</feature>
<dbReference type="Gramene" id="TraesMAC5A03G02723630.1">
    <property type="protein sequence ID" value="TraesMAC5A03G02723630.1.CDS1"/>
    <property type="gene ID" value="TraesMAC5A03G02723630"/>
</dbReference>
<reference evidence="3" key="1">
    <citation type="submission" date="2018-08" db="EMBL/GenBank/DDBJ databases">
        <authorList>
            <person name="Rossello M."/>
        </authorList>
    </citation>
    <scope>NUCLEOTIDE SEQUENCE [LARGE SCALE GENOMIC DNA]</scope>
    <source>
        <strain evidence="3">cv. Chinese Spring</strain>
    </source>
</reference>
<dbReference type="Gramene" id="TraesROB_scaffold_253292_01G000100.1">
    <property type="protein sequence ID" value="TraesROB_scaffold_253292_01G000100.1"/>
    <property type="gene ID" value="TraesROB_scaffold_253292_01G000100"/>
</dbReference>
<feature type="chain" id="PRO_5043176688" evidence="2">
    <location>
        <begin position="28"/>
        <end position="207"/>
    </location>
</feature>
<dbReference type="Gramene" id="TraesLAC5A03G02679570.1">
    <property type="protein sequence ID" value="TraesLAC5A03G02679570.1.CDS1"/>
    <property type="gene ID" value="TraesLAC5A03G02679570"/>
</dbReference>
<keyword evidence="2" id="KW-0732">Signal</keyword>
<protein>
    <submittedName>
        <fullName evidence="3">Uncharacterized protein</fullName>
    </submittedName>
</protein>
<dbReference type="Gramene" id="TraesCS5A03G0902900.1">
    <property type="protein sequence ID" value="TraesCS5A03G0902900.1.CDS1"/>
    <property type="gene ID" value="TraesCS5A03G0902900"/>
</dbReference>
<accession>A0A3B6KPQ8</accession>
<feature type="signal peptide" evidence="2">
    <location>
        <begin position="1"/>
        <end position="27"/>
    </location>
</feature>
<name>A0A3B6KPQ8_WHEAT</name>
<dbReference type="Gramene" id="TraesARI5A03G02767430.1">
    <property type="protein sequence ID" value="TraesARI5A03G02767430.1.CDS1"/>
    <property type="gene ID" value="TraesARI5A03G02767430"/>
</dbReference>
<dbReference type="OMA" id="HLPAAYW"/>
<dbReference type="Gramene" id="TraesWEE_scaffold_294015_01G000100.1">
    <property type="protein sequence ID" value="TraesWEE_scaffold_294015_01G000100.1"/>
    <property type="gene ID" value="TraesWEE_scaffold_294015_01G000100"/>
</dbReference>
<dbReference type="Gramene" id="TraesNOR5A03G02748760.1">
    <property type="protein sequence ID" value="TraesNOR5A03G02748760.1.CDS1"/>
    <property type="gene ID" value="TraesNOR5A03G02748760"/>
</dbReference>
<dbReference type="PROSITE" id="PS51257">
    <property type="entry name" value="PROKAR_LIPOPROTEIN"/>
    <property type="match status" value="1"/>
</dbReference>
<evidence type="ECO:0000256" key="2">
    <source>
        <dbReference type="SAM" id="SignalP"/>
    </source>
</evidence>
<dbReference type="Proteomes" id="UP000019116">
    <property type="component" value="Chromosome 5A"/>
</dbReference>
<feature type="region of interest" description="Disordered" evidence="1">
    <location>
        <begin position="139"/>
        <end position="207"/>
    </location>
</feature>
<dbReference type="Gramene" id="TraesCS5A02G376600.1">
    <property type="protein sequence ID" value="TraesCS5A02G376600.1.cds1"/>
    <property type="gene ID" value="TraesCS5A02G376600"/>
</dbReference>
<dbReference type="EnsemblPlants" id="TraesCS5A02G376600.1">
    <property type="protein sequence ID" value="TraesCS5A02G376600.1.cds1"/>
    <property type="gene ID" value="TraesCS5A02G376600"/>
</dbReference>
<evidence type="ECO:0000313" key="4">
    <source>
        <dbReference type="Proteomes" id="UP000019116"/>
    </source>
</evidence>
<organism evidence="3">
    <name type="scientific">Triticum aestivum</name>
    <name type="common">Wheat</name>
    <dbReference type="NCBI Taxonomy" id="4565"/>
    <lineage>
        <taxon>Eukaryota</taxon>
        <taxon>Viridiplantae</taxon>
        <taxon>Streptophyta</taxon>
        <taxon>Embryophyta</taxon>
        <taxon>Tracheophyta</taxon>
        <taxon>Spermatophyta</taxon>
        <taxon>Magnoliopsida</taxon>
        <taxon>Liliopsida</taxon>
        <taxon>Poales</taxon>
        <taxon>Poaceae</taxon>
        <taxon>BOP clade</taxon>
        <taxon>Pooideae</taxon>
        <taxon>Triticodae</taxon>
        <taxon>Triticeae</taxon>
        <taxon>Triticinae</taxon>
        <taxon>Triticum</taxon>
    </lineage>
</organism>
<proteinExistence type="predicted"/>
<dbReference type="AlphaFoldDB" id="A0A3B6KPQ8"/>
<dbReference type="Gramene" id="TraesPARA_EIv1.0_1540430.1">
    <property type="protein sequence ID" value="TraesPARA_EIv1.0_1540430.1.CDS1"/>
    <property type="gene ID" value="TraesPARA_EIv1.0_1540430"/>
</dbReference>
<dbReference type="Gramene" id="TraesLDM5A03G02728020.1">
    <property type="protein sequence ID" value="TraesLDM5A03G02728020.1.CDS1"/>
    <property type="gene ID" value="TraesLDM5A03G02728020"/>
</dbReference>
<dbReference type="Gramene" id="TraesJUL5A03G02744440.1">
    <property type="protein sequence ID" value="TraesJUL5A03G02744440.1.CDS1"/>
    <property type="gene ID" value="TraesJUL5A03G02744440"/>
</dbReference>
<dbReference type="OrthoDB" id="687910at2759"/>
<evidence type="ECO:0000313" key="3">
    <source>
        <dbReference type="EnsemblPlants" id="TraesCS5A02G376600.1.cds1"/>
    </source>
</evidence>
<dbReference type="Gramene" id="TraesSTA5A03G02716330.1">
    <property type="protein sequence ID" value="TraesSTA5A03G02716330.1.CDS1"/>
    <property type="gene ID" value="TraesSTA5A03G02716330"/>
</dbReference>
<dbReference type="Gramene" id="TraesSYM5A03G02754830.1">
    <property type="protein sequence ID" value="TraesSYM5A03G02754830.1.CDS1"/>
    <property type="gene ID" value="TraesSYM5A03G02754830"/>
</dbReference>
<evidence type="ECO:0000256" key="1">
    <source>
        <dbReference type="SAM" id="MobiDB-lite"/>
    </source>
</evidence>
<dbReference type="Gramene" id="TraesJAG5A03G02726820.1">
    <property type="protein sequence ID" value="TraesJAG5A03G02726820.1.CDS1"/>
    <property type="gene ID" value="TraesJAG5A03G02726820"/>
</dbReference>